<keyword evidence="3" id="KW-1185">Reference proteome</keyword>
<dbReference type="Proteomes" id="UP000198609">
    <property type="component" value="Unassembled WGS sequence"/>
</dbReference>
<accession>A0A1H4KE81</accession>
<sequence length="201" mass="21659">MQVTFGGAIADAAHAHVREVLHPAIFNHSVRVWLLADHFGRQQGVEGMEREALAIACLFHDAGTAAPYEGPERFEVEGADAARAFLSEHDWPEPLTQRVWEAIALHTSPGIAERMGALPRLVRLAVMADFGRTDLLTANGWQTLSSTLSRFPRADIEIALGDAVVAQAVRAPEKAPPSSWPGALLAAHLADPDHIGVNPAF</sequence>
<dbReference type="SMART" id="SM00471">
    <property type="entry name" value="HDc"/>
    <property type="match status" value="1"/>
</dbReference>
<dbReference type="PANTHER" id="PTHR35569:SF1">
    <property type="entry name" value="CYANAMIDE HYDRATASE DDI2-RELATED"/>
    <property type="match status" value="1"/>
</dbReference>
<dbReference type="EMBL" id="FNST01000002">
    <property type="protein sequence ID" value="SEB56425.1"/>
    <property type="molecule type" value="Genomic_DNA"/>
</dbReference>
<proteinExistence type="predicted"/>
<organism evidence="2 3">
    <name type="scientific">Streptomyces melanosporofaciens</name>
    <dbReference type="NCBI Taxonomy" id="67327"/>
    <lineage>
        <taxon>Bacteria</taxon>
        <taxon>Bacillati</taxon>
        <taxon>Actinomycetota</taxon>
        <taxon>Actinomycetes</taxon>
        <taxon>Kitasatosporales</taxon>
        <taxon>Streptomycetaceae</taxon>
        <taxon>Streptomyces</taxon>
        <taxon>Streptomyces violaceusniger group</taxon>
    </lineage>
</organism>
<evidence type="ECO:0000313" key="2">
    <source>
        <dbReference type="EMBL" id="SEB56425.1"/>
    </source>
</evidence>
<dbReference type="InterPro" id="IPR006674">
    <property type="entry name" value="HD_domain"/>
</dbReference>
<dbReference type="AlphaFoldDB" id="A0A1H4KE81"/>
<name>A0A1H4KE81_STRMJ</name>
<dbReference type="Pfam" id="PF01966">
    <property type="entry name" value="HD"/>
    <property type="match status" value="1"/>
</dbReference>
<evidence type="ECO:0000313" key="3">
    <source>
        <dbReference type="Proteomes" id="UP000198609"/>
    </source>
</evidence>
<protein>
    <submittedName>
        <fullName evidence="2">HD domain-containing protein</fullName>
    </submittedName>
</protein>
<dbReference type="CDD" id="cd00077">
    <property type="entry name" value="HDc"/>
    <property type="match status" value="1"/>
</dbReference>
<dbReference type="PANTHER" id="PTHR35569">
    <property type="entry name" value="CYANAMIDE HYDRATASE DDI2-RELATED"/>
    <property type="match status" value="1"/>
</dbReference>
<reference evidence="3" key="1">
    <citation type="submission" date="2016-10" db="EMBL/GenBank/DDBJ databases">
        <authorList>
            <person name="Varghese N."/>
            <person name="Submissions S."/>
        </authorList>
    </citation>
    <scope>NUCLEOTIDE SEQUENCE [LARGE SCALE GENOMIC DNA]</scope>
    <source>
        <strain evidence="3">DSM 40318</strain>
    </source>
</reference>
<feature type="domain" description="HD/PDEase" evidence="1">
    <location>
        <begin position="21"/>
        <end position="94"/>
    </location>
</feature>
<dbReference type="SUPFAM" id="SSF109604">
    <property type="entry name" value="HD-domain/PDEase-like"/>
    <property type="match status" value="1"/>
</dbReference>
<dbReference type="InterPro" id="IPR003607">
    <property type="entry name" value="HD/PDEase_dom"/>
</dbReference>
<dbReference type="Gene3D" id="1.10.3210.10">
    <property type="entry name" value="Hypothetical protein af1432"/>
    <property type="match status" value="1"/>
</dbReference>
<evidence type="ECO:0000259" key="1">
    <source>
        <dbReference type="SMART" id="SM00471"/>
    </source>
</evidence>
<gene>
    <name evidence="2" type="ORF">SAMN04490356_0612</name>
</gene>